<name>A0ABZ0U2W8_9FIRM</name>
<evidence type="ECO:0008006" key="3">
    <source>
        <dbReference type="Google" id="ProtNLM"/>
    </source>
</evidence>
<accession>A0ABZ0U2W8</accession>
<sequence>MPIKVAPRIDRSYTRGKTGITATMPAQFTDVRVLMNRQAYKCYLIAKNNWLHDEKKLQCEYPQPVLWKIIDFKNFGAGRQIRFGNLPENNQKFMVIAQHQKRVHRDAYANISCLTAIDLDGRILWQIGEPSNQKDHAYLTADLPFQVCDVDMDGIDEVIVARNFKIMILDSLTGEK</sequence>
<dbReference type="RefSeq" id="WP_235375269.1">
    <property type="nucleotide sequence ID" value="NZ_CP139957.1"/>
</dbReference>
<protein>
    <recommendedName>
        <fullName evidence="3">VCBS repeat-containing protein</fullName>
    </recommendedName>
</protein>
<dbReference type="Proteomes" id="UP001322744">
    <property type="component" value="Chromosome"/>
</dbReference>
<evidence type="ECO:0000313" key="2">
    <source>
        <dbReference type="Proteomes" id="UP001322744"/>
    </source>
</evidence>
<reference evidence="1 2" key="1">
    <citation type="submission" date="2023-12" db="EMBL/GenBank/DDBJ databases">
        <authorList>
            <person name="Manesh M.J.H."/>
            <person name="Bing R.G."/>
            <person name="Willard D.J."/>
            <person name="Kelly R.M."/>
        </authorList>
    </citation>
    <scope>NUCLEOTIDE SEQUENCE [LARGE SCALE GENOMIC DNA]</scope>
    <source>
        <strain evidence="1 2">DSM 8977</strain>
    </source>
</reference>
<keyword evidence="2" id="KW-1185">Reference proteome</keyword>
<gene>
    <name evidence="1" type="ORF">SOJ16_002477</name>
</gene>
<evidence type="ECO:0000313" key="1">
    <source>
        <dbReference type="EMBL" id="WPX08580.1"/>
    </source>
</evidence>
<dbReference type="EMBL" id="CP139957">
    <property type="protein sequence ID" value="WPX08580.1"/>
    <property type="molecule type" value="Genomic_DNA"/>
</dbReference>
<proteinExistence type="predicted"/>
<organism evidence="1 2">
    <name type="scientific">Anaerocellum danielii</name>
    <dbReference type="NCBI Taxonomy" id="1387557"/>
    <lineage>
        <taxon>Bacteria</taxon>
        <taxon>Bacillati</taxon>
        <taxon>Bacillota</taxon>
        <taxon>Bacillota incertae sedis</taxon>
        <taxon>Caldicellulosiruptorales</taxon>
        <taxon>Caldicellulosiruptoraceae</taxon>
        <taxon>Anaerocellum</taxon>
    </lineage>
</organism>